<name>A0A0N8PPT9_9BACL</name>
<dbReference type="InterPro" id="IPR029061">
    <property type="entry name" value="THDP-binding"/>
</dbReference>
<dbReference type="GO" id="GO:0004739">
    <property type="term" value="F:pyruvate dehydrogenase (acetyl-transferring) activity"/>
    <property type="evidence" value="ECO:0007669"/>
    <property type="project" value="TreeGrafter"/>
</dbReference>
<evidence type="ECO:0000256" key="2">
    <source>
        <dbReference type="ARBA" id="ARBA00023002"/>
    </source>
</evidence>
<evidence type="ECO:0000313" key="5">
    <source>
        <dbReference type="EMBL" id="KPV45253.1"/>
    </source>
</evidence>
<evidence type="ECO:0000256" key="1">
    <source>
        <dbReference type="ARBA" id="ARBA00001964"/>
    </source>
</evidence>
<dbReference type="InterPro" id="IPR050642">
    <property type="entry name" value="PDH_E1_Alpha_Subunit"/>
</dbReference>
<accession>A0A0N8PPT9</accession>
<dbReference type="GO" id="GO:0006086">
    <property type="term" value="P:pyruvate decarboxylation to acetyl-CoA"/>
    <property type="evidence" value="ECO:0007669"/>
    <property type="project" value="TreeGrafter"/>
</dbReference>
<keyword evidence="2" id="KW-0560">Oxidoreductase</keyword>
<dbReference type="Pfam" id="PF00676">
    <property type="entry name" value="E1_dh"/>
    <property type="match status" value="1"/>
</dbReference>
<dbReference type="InterPro" id="IPR001017">
    <property type="entry name" value="DH_E1"/>
</dbReference>
<dbReference type="AlphaFoldDB" id="A0A0N8PPT9"/>
<comment type="caution">
    <text evidence="5">The sequence shown here is derived from an EMBL/GenBank/DDBJ whole genome shotgun (WGS) entry which is preliminary data.</text>
</comment>
<dbReference type="Gene3D" id="3.40.50.970">
    <property type="match status" value="1"/>
</dbReference>
<dbReference type="PATRIC" id="fig|471514.4.peg.2797"/>
<dbReference type="SUPFAM" id="SSF52518">
    <property type="entry name" value="Thiamin diphosphate-binding fold (THDP-binding)"/>
    <property type="match status" value="1"/>
</dbReference>
<keyword evidence="6" id="KW-1185">Reference proteome</keyword>
<comment type="cofactor">
    <cofactor evidence="1">
        <name>thiamine diphosphate</name>
        <dbReference type="ChEBI" id="CHEBI:58937"/>
    </cofactor>
</comment>
<reference evidence="5 6" key="1">
    <citation type="submission" date="2015-09" db="EMBL/GenBank/DDBJ databases">
        <title>Draft genome sequence of Alicyclobacillus ferrooxydans DSM 22381.</title>
        <authorList>
            <person name="Hemp J."/>
        </authorList>
    </citation>
    <scope>NUCLEOTIDE SEQUENCE [LARGE SCALE GENOMIC DNA]</scope>
    <source>
        <strain evidence="5 6">TC-34</strain>
    </source>
</reference>
<dbReference type="PANTHER" id="PTHR11516:SF60">
    <property type="entry name" value="PYRUVATE DEHYDROGENASE E1 COMPONENT SUBUNIT ALPHA"/>
    <property type="match status" value="1"/>
</dbReference>
<organism evidence="5 6">
    <name type="scientific">Alicyclobacillus ferrooxydans</name>
    <dbReference type="NCBI Taxonomy" id="471514"/>
    <lineage>
        <taxon>Bacteria</taxon>
        <taxon>Bacillati</taxon>
        <taxon>Bacillota</taxon>
        <taxon>Bacilli</taxon>
        <taxon>Bacillales</taxon>
        <taxon>Alicyclobacillaceae</taxon>
        <taxon>Alicyclobacillus</taxon>
    </lineage>
</organism>
<evidence type="ECO:0000313" key="6">
    <source>
        <dbReference type="Proteomes" id="UP000050482"/>
    </source>
</evidence>
<dbReference type="PANTHER" id="PTHR11516">
    <property type="entry name" value="PYRUVATE DEHYDROGENASE E1 COMPONENT, ALPHA SUBUNIT BACTERIAL AND ORGANELLAR"/>
    <property type="match status" value="1"/>
</dbReference>
<dbReference type="CDD" id="cd02000">
    <property type="entry name" value="TPP_E1_PDC_ADC_BCADC"/>
    <property type="match status" value="1"/>
</dbReference>
<evidence type="ECO:0000256" key="3">
    <source>
        <dbReference type="ARBA" id="ARBA00023052"/>
    </source>
</evidence>
<dbReference type="Proteomes" id="UP000050482">
    <property type="component" value="Unassembled WGS sequence"/>
</dbReference>
<gene>
    <name evidence="5" type="ORF">AN477_02295</name>
</gene>
<sequence length="345" mass="36933">MSIEASQLKWMYETMVKIRYYEETMVQVYAEGKNPVFNIGAGPVPGEMHLAAGQEPAAVGICAHLTNDDTVTAPHRPHHHAIAKGVDLMKMTAEIFGKETGLGKGKGGHMHLFDPVAKFSCGGIVAAGVPHAVGAALAAKMQGKDYVAVAFIGEGAANAGAFHESLNLAAVWKLPVIVVIEDNAYGISVPKSASTAVPSNDVRGAAYGIPGAYVKDNDPLEMYRVSEEAVARARRGDGPSIIEIETYRYLGHFQGDPEVYRKKTEVPELHQRDPIVRLKNYMLAEGAATDSEISQMEEHAKAEVDAAYQFARDSAYPSPEAALDDVFEPVHTGVTAEVAATGQDS</sequence>
<proteinExistence type="predicted"/>
<evidence type="ECO:0000259" key="4">
    <source>
        <dbReference type="Pfam" id="PF00676"/>
    </source>
</evidence>
<protein>
    <submittedName>
        <fullName evidence="5">Acetoin:2,6-dichlorophenolindophenol oxidoreductase subunit alpha</fullName>
    </submittedName>
</protein>
<dbReference type="EMBL" id="LJCO01000011">
    <property type="protein sequence ID" value="KPV45253.1"/>
    <property type="molecule type" value="Genomic_DNA"/>
</dbReference>
<dbReference type="STRING" id="471514.AN477_02295"/>
<feature type="domain" description="Dehydrogenase E1 component" evidence="4">
    <location>
        <begin position="46"/>
        <end position="319"/>
    </location>
</feature>
<keyword evidence="3" id="KW-0786">Thiamine pyrophosphate</keyword>